<dbReference type="EMBL" id="JNHK01000092">
    <property type="protein sequence ID" value="KDS35929.1"/>
    <property type="molecule type" value="Genomic_DNA"/>
</dbReference>
<accession>A0AB34LDT3</accession>
<protein>
    <submittedName>
        <fullName evidence="1">Uncharacterized protein</fullName>
    </submittedName>
</protein>
<gene>
    <name evidence="1" type="ORF">M091_1856</name>
</gene>
<comment type="caution">
    <text evidence="1">The sequence shown here is derived from an EMBL/GenBank/DDBJ whole genome shotgun (WGS) entry which is preliminary data.</text>
</comment>
<reference evidence="1 2" key="1">
    <citation type="submission" date="2014-04" db="EMBL/GenBank/DDBJ databases">
        <authorList>
            <person name="Sears C."/>
            <person name="Carroll K."/>
            <person name="Sack B.R."/>
            <person name="Qadri F."/>
            <person name="Myers L.L."/>
            <person name="Chung G.-T."/>
            <person name="Escheverria P."/>
            <person name="Fraser C.M."/>
            <person name="Sadzewicz L."/>
            <person name="Shefchek K.A."/>
            <person name="Tallon L."/>
            <person name="Das S.P."/>
            <person name="Daugherty S."/>
            <person name="Mongodin E.F."/>
        </authorList>
    </citation>
    <scope>NUCLEOTIDE SEQUENCE [LARGE SCALE GENOMIC DNA]</scope>
    <source>
        <strain evidence="1 2">3776 D15 i</strain>
    </source>
</reference>
<dbReference type="Proteomes" id="UP000027850">
    <property type="component" value="Unassembled WGS sequence"/>
</dbReference>
<proteinExistence type="predicted"/>
<organism evidence="1 2">
    <name type="scientific">Parabacteroides distasonis str. 3776 D15 i</name>
    <dbReference type="NCBI Taxonomy" id="1339342"/>
    <lineage>
        <taxon>Bacteria</taxon>
        <taxon>Pseudomonadati</taxon>
        <taxon>Bacteroidota</taxon>
        <taxon>Bacteroidia</taxon>
        <taxon>Bacteroidales</taxon>
        <taxon>Tannerellaceae</taxon>
        <taxon>Parabacteroides</taxon>
    </lineage>
</organism>
<sequence length="38" mass="4401">MRTNEPSISPITQFTSRLSTLLYKEKHFYLSAQPSKSI</sequence>
<evidence type="ECO:0000313" key="1">
    <source>
        <dbReference type="EMBL" id="KDS35929.1"/>
    </source>
</evidence>
<evidence type="ECO:0000313" key="2">
    <source>
        <dbReference type="Proteomes" id="UP000027850"/>
    </source>
</evidence>
<dbReference type="AlphaFoldDB" id="A0AB34LDT3"/>
<name>A0AB34LDT3_PARDI</name>